<dbReference type="RefSeq" id="XP_009018203.1">
    <property type="nucleotide sequence ID" value="XM_009019955.1"/>
</dbReference>
<keyword evidence="4" id="KW-1185">Reference proteome</keyword>
<accession>T1F6P9</accession>
<dbReference type="HOGENOM" id="CLU_1350198_0_0_1"/>
<dbReference type="InParanoid" id="T1F6P9"/>
<evidence type="ECO:0000313" key="3">
    <source>
        <dbReference type="EnsemblMetazoa" id="HelroP173341"/>
    </source>
</evidence>
<evidence type="ECO:0000313" key="4">
    <source>
        <dbReference type="Proteomes" id="UP000015101"/>
    </source>
</evidence>
<gene>
    <name evidence="3" type="primary">20204498</name>
    <name evidence="2" type="ORF">HELRODRAFT_173341</name>
</gene>
<keyword evidence="1" id="KW-0472">Membrane</keyword>
<protein>
    <submittedName>
        <fullName evidence="2 3">Uncharacterized protein</fullName>
    </submittedName>
</protein>
<feature type="transmembrane region" description="Helical" evidence="1">
    <location>
        <begin position="166"/>
        <end position="190"/>
    </location>
</feature>
<dbReference type="GeneID" id="20204498"/>
<keyword evidence="1" id="KW-0812">Transmembrane</keyword>
<keyword evidence="1" id="KW-1133">Transmembrane helix</keyword>
<dbReference type="EMBL" id="AMQM01004515">
    <property type="status" value="NOT_ANNOTATED_CDS"/>
    <property type="molecule type" value="Genomic_DNA"/>
</dbReference>
<dbReference type="CTD" id="20204498"/>
<evidence type="ECO:0000256" key="1">
    <source>
        <dbReference type="SAM" id="Phobius"/>
    </source>
</evidence>
<reference evidence="2 4" key="2">
    <citation type="journal article" date="2013" name="Nature">
        <title>Insights into bilaterian evolution from three spiralian genomes.</title>
        <authorList>
            <person name="Simakov O."/>
            <person name="Marletaz F."/>
            <person name="Cho S.J."/>
            <person name="Edsinger-Gonzales E."/>
            <person name="Havlak P."/>
            <person name="Hellsten U."/>
            <person name="Kuo D.H."/>
            <person name="Larsson T."/>
            <person name="Lv J."/>
            <person name="Arendt D."/>
            <person name="Savage R."/>
            <person name="Osoegawa K."/>
            <person name="de Jong P."/>
            <person name="Grimwood J."/>
            <person name="Chapman J.A."/>
            <person name="Shapiro H."/>
            <person name="Aerts A."/>
            <person name="Otillar R.P."/>
            <person name="Terry A.Y."/>
            <person name="Boore J.L."/>
            <person name="Grigoriev I.V."/>
            <person name="Lindberg D.R."/>
            <person name="Seaver E.C."/>
            <person name="Weisblat D.A."/>
            <person name="Putnam N.H."/>
            <person name="Rokhsar D.S."/>
        </authorList>
    </citation>
    <scope>NUCLEOTIDE SEQUENCE</scope>
</reference>
<reference evidence="3" key="3">
    <citation type="submission" date="2015-06" db="UniProtKB">
        <authorList>
            <consortium name="EnsemblMetazoa"/>
        </authorList>
    </citation>
    <scope>IDENTIFICATION</scope>
</reference>
<sequence length="203" mass="22347">MEFFRNIFQCFTIALLFSNRDNSITSSSSSTKPNLILRNLLELITVVIDTVPDTGIRTLPVAFSDTSVTDDREVYFLFDAAYNIYGVHFTAFNVASFTLRVFDKEDFNPKEFKGVLSSTNNYDQLFEGGQIANSISIVMKPSDASAVINVTEFVADVDVYDQRSSILASVLIALSAILGTSSAAVIILIISRQRPAQKDSSTV</sequence>
<reference evidence="4" key="1">
    <citation type="submission" date="2012-12" db="EMBL/GenBank/DDBJ databases">
        <authorList>
            <person name="Hellsten U."/>
            <person name="Grimwood J."/>
            <person name="Chapman J.A."/>
            <person name="Shapiro H."/>
            <person name="Aerts A."/>
            <person name="Otillar R.P."/>
            <person name="Terry A.Y."/>
            <person name="Boore J.L."/>
            <person name="Simakov O."/>
            <person name="Marletaz F."/>
            <person name="Cho S.-J."/>
            <person name="Edsinger-Gonzales E."/>
            <person name="Havlak P."/>
            <person name="Kuo D.-H."/>
            <person name="Larsson T."/>
            <person name="Lv J."/>
            <person name="Arendt D."/>
            <person name="Savage R."/>
            <person name="Osoegawa K."/>
            <person name="de Jong P."/>
            <person name="Lindberg D.R."/>
            <person name="Seaver E.C."/>
            <person name="Weisblat D.A."/>
            <person name="Putnam N.H."/>
            <person name="Grigoriev I.V."/>
            <person name="Rokhsar D.S."/>
        </authorList>
    </citation>
    <scope>NUCLEOTIDE SEQUENCE</scope>
</reference>
<proteinExistence type="predicted"/>
<dbReference type="AlphaFoldDB" id="T1F6P9"/>
<dbReference type="Proteomes" id="UP000015101">
    <property type="component" value="Unassembled WGS sequence"/>
</dbReference>
<dbReference type="EMBL" id="KB096590">
    <property type="protein sequence ID" value="ESO03646.1"/>
    <property type="molecule type" value="Genomic_DNA"/>
</dbReference>
<dbReference type="EnsemblMetazoa" id="HelroT173341">
    <property type="protein sequence ID" value="HelroP173341"/>
    <property type="gene ID" value="HelroG173341"/>
</dbReference>
<name>T1F6P9_HELRO</name>
<dbReference type="KEGG" id="hro:HELRODRAFT_173341"/>
<dbReference type="EMBL" id="AMQM01004514">
    <property type="status" value="NOT_ANNOTATED_CDS"/>
    <property type="molecule type" value="Genomic_DNA"/>
</dbReference>
<evidence type="ECO:0000313" key="2">
    <source>
        <dbReference type="EMBL" id="ESO03646.1"/>
    </source>
</evidence>
<organism evidence="3 4">
    <name type="scientific">Helobdella robusta</name>
    <name type="common">Californian leech</name>
    <dbReference type="NCBI Taxonomy" id="6412"/>
    <lineage>
        <taxon>Eukaryota</taxon>
        <taxon>Metazoa</taxon>
        <taxon>Spiralia</taxon>
        <taxon>Lophotrochozoa</taxon>
        <taxon>Annelida</taxon>
        <taxon>Clitellata</taxon>
        <taxon>Hirudinea</taxon>
        <taxon>Rhynchobdellida</taxon>
        <taxon>Glossiphoniidae</taxon>
        <taxon>Helobdella</taxon>
    </lineage>
</organism>